<reference evidence="1" key="1">
    <citation type="submission" date="2014-05" db="EMBL/GenBank/DDBJ databases">
        <authorList>
            <person name="Chronopoulou M."/>
        </authorList>
    </citation>
    <scope>NUCLEOTIDE SEQUENCE</scope>
    <source>
        <tissue evidence="1">Whole organism</tissue>
    </source>
</reference>
<organism evidence="1">
    <name type="scientific">Lepeophtheirus salmonis</name>
    <name type="common">Salmon louse</name>
    <name type="synonym">Caligus salmonis</name>
    <dbReference type="NCBI Taxonomy" id="72036"/>
    <lineage>
        <taxon>Eukaryota</taxon>
        <taxon>Metazoa</taxon>
        <taxon>Ecdysozoa</taxon>
        <taxon>Arthropoda</taxon>
        <taxon>Crustacea</taxon>
        <taxon>Multicrustacea</taxon>
        <taxon>Hexanauplia</taxon>
        <taxon>Copepoda</taxon>
        <taxon>Siphonostomatoida</taxon>
        <taxon>Caligidae</taxon>
        <taxon>Lepeophtheirus</taxon>
    </lineage>
</organism>
<feature type="non-terminal residue" evidence="1">
    <location>
        <position position="1"/>
    </location>
</feature>
<dbReference type="EMBL" id="HACA01009950">
    <property type="protein sequence ID" value="CDW27311.1"/>
    <property type="molecule type" value="Transcribed_RNA"/>
</dbReference>
<name>A0A0K2TPF6_LEPSM</name>
<dbReference type="AlphaFoldDB" id="A0A0K2TPF6"/>
<protein>
    <submittedName>
        <fullName evidence="1">Uncharacterized protein</fullName>
    </submittedName>
</protein>
<proteinExistence type="predicted"/>
<evidence type="ECO:0000313" key="1">
    <source>
        <dbReference type="EMBL" id="CDW27311.1"/>
    </source>
</evidence>
<accession>A0A0K2TPF6</accession>
<sequence>RIYTSTLTTFLLPDLSKSDRQKIISPVRLAISHTIVAGL</sequence>